<reference evidence="2 3" key="1">
    <citation type="journal article" date="2021" name="Nat. Commun.">
        <title>Genetic determinants of endophytism in the Arabidopsis root mycobiome.</title>
        <authorList>
            <person name="Mesny F."/>
            <person name="Miyauchi S."/>
            <person name="Thiergart T."/>
            <person name="Pickel B."/>
            <person name="Atanasova L."/>
            <person name="Karlsson M."/>
            <person name="Huettel B."/>
            <person name="Barry K.W."/>
            <person name="Haridas S."/>
            <person name="Chen C."/>
            <person name="Bauer D."/>
            <person name="Andreopoulos W."/>
            <person name="Pangilinan J."/>
            <person name="LaButti K."/>
            <person name="Riley R."/>
            <person name="Lipzen A."/>
            <person name="Clum A."/>
            <person name="Drula E."/>
            <person name="Henrissat B."/>
            <person name="Kohler A."/>
            <person name="Grigoriev I.V."/>
            <person name="Martin F.M."/>
            <person name="Hacquard S."/>
        </authorList>
    </citation>
    <scope>NUCLEOTIDE SEQUENCE [LARGE SCALE GENOMIC DNA]</scope>
    <source>
        <strain evidence="2 3">MPI-SDFR-AT-0080</strain>
    </source>
</reference>
<keyword evidence="3" id="KW-1185">Reference proteome</keyword>
<organism evidence="2 3">
    <name type="scientific">Macrophomina phaseolina</name>
    <dbReference type="NCBI Taxonomy" id="35725"/>
    <lineage>
        <taxon>Eukaryota</taxon>
        <taxon>Fungi</taxon>
        <taxon>Dikarya</taxon>
        <taxon>Ascomycota</taxon>
        <taxon>Pezizomycotina</taxon>
        <taxon>Dothideomycetes</taxon>
        <taxon>Dothideomycetes incertae sedis</taxon>
        <taxon>Botryosphaeriales</taxon>
        <taxon>Botryosphaeriaceae</taxon>
        <taxon>Macrophomina</taxon>
    </lineage>
</organism>
<protein>
    <submittedName>
        <fullName evidence="2">Uncharacterized protein</fullName>
    </submittedName>
</protein>
<name>A0ABQ8FSJ1_9PEZI</name>
<dbReference type="EMBL" id="JAGTJR010000064">
    <property type="protein sequence ID" value="KAH7021738.1"/>
    <property type="molecule type" value="Genomic_DNA"/>
</dbReference>
<feature type="region of interest" description="Disordered" evidence="1">
    <location>
        <begin position="33"/>
        <end position="67"/>
    </location>
</feature>
<gene>
    <name evidence="2" type="ORF">B0J12DRAFT_733284</name>
</gene>
<evidence type="ECO:0000313" key="2">
    <source>
        <dbReference type="EMBL" id="KAH7021738.1"/>
    </source>
</evidence>
<sequence>MHFLTVVSTCHRPLEERAAFQYDEGASHPLFGPVPPPKPSVFRPAQSDLAPLPPPPPPPPPPSPSSCLLSLQEKITSEFTHDILEYSCELYILSLINQIGPRVSLVGSASYGEEDVGTLDKWCDNTWHTITGNPIDDGELERKGEIELARPDPFFRSDVDAGARFAVVYETRWRRKGDEDWGPVVRWKRVFMTRDQACEGYLWGAKQGWSIPFVYDELPAQELNGWRWSGCCEKVGCPRDHHLRMFGQY</sequence>
<proteinExistence type="predicted"/>
<evidence type="ECO:0000313" key="3">
    <source>
        <dbReference type="Proteomes" id="UP000774617"/>
    </source>
</evidence>
<evidence type="ECO:0000256" key="1">
    <source>
        <dbReference type="SAM" id="MobiDB-lite"/>
    </source>
</evidence>
<dbReference type="SUPFAM" id="SSF101447">
    <property type="entry name" value="Formin homology 2 domain (FH2 domain)"/>
    <property type="match status" value="1"/>
</dbReference>
<accession>A0ABQ8FSJ1</accession>
<dbReference type="Proteomes" id="UP000774617">
    <property type="component" value="Unassembled WGS sequence"/>
</dbReference>
<comment type="caution">
    <text evidence="2">The sequence shown here is derived from an EMBL/GenBank/DDBJ whole genome shotgun (WGS) entry which is preliminary data.</text>
</comment>
<feature type="compositionally biased region" description="Pro residues" evidence="1">
    <location>
        <begin position="51"/>
        <end position="64"/>
    </location>
</feature>